<dbReference type="Proteomes" id="UP000242857">
    <property type="component" value="Unassembled WGS sequence"/>
</dbReference>
<keyword evidence="1" id="KW-0732">Signal</keyword>
<dbReference type="InterPro" id="IPR036291">
    <property type="entry name" value="NAD(P)-bd_dom_sf"/>
</dbReference>
<name>A0A1M4TB77_9GAMM</name>
<organism evidence="4 5">
    <name type="scientific">Thermomonas hydrothermalis</name>
    <dbReference type="NCBI Taxonomy" id="213588"/>
    <lineage>
        <taxon>Bacteria</taxon>
        <taxon>Pseudomonadati</taxon>
        <taxon>Pseudomonadota</taxon>
        <taxon>Gammaproteobacteria</taxon>
        <taxon>Lysobacterales</taxon>
        <taxon>Lysobacteraceae</taxon>
        <taxon>Thermomonas</taxon>
    </lineage>
</organism>
<feature type="chain" id="PRO_5012996720" description="DUF4785 domain-containing protein" evidence="1">
    <location>
        <begin position="25"/>
        <end position="388"/>
    </location>
</feature>
<feature type="signal peptide" evidence="1">
    <location>
        <begin position="1"/>
        <end position="24"/>
    </location>
</feature>
<proteinExistence type="predicted"/>
<dbReference type="Gene3D" id="2.60.120.1370">
    <property type="match status" value="1"/>
</dbReference>
<dbReference type="EMBL" id="FQUK01000004">
    <property type="protein sequence ID" value="SHE41772.1"/>
    <property type="molecule type" value="Genomic_DNA"/>
</dbReference>
<keyword evidence="5" id="KW-1185">Reference proteome</keyword>
<dbReference type="AlphaFoldDB" id="A0A1M4TB77"/>
<sequence>MRTPMIRRAALAAMTCLLCGLAQAAQPLLPAGDHDQVPSRLVRLPAPVGEFERQPVTFAWALDPALSLSETPPYQASSREYWLTVAGDALQRGVTLPMSAPNALIRVSPANGATALRAEDFKLTLQGWPVGVARVADTQALRQAGMDVSAGTQVLRLGAGSGAGRAQLQAARAQGRYVIHVFEPDSPVVLHARAERSQALAGDTLRVQIGATGGALRASALLVAPDGRSQPVNVRRTPAGTQEAVFTLPTRPAAAPGLWELQVFSDIDGIPRDARTAFGVAQPTARLAGTFAIDGSRLRVSLPVQVAAPGRYEVRGTLYATAPDGSLRPVSQAHSAAWLTPGTGVLVLPFPREHLPAGYGAPFELHQLQLNDQTRMAPLELRDRAARF</sequence>
<evidence type="ECO:0000313" key="4">
    <source>
        <dbReference type="EMBL" id="SHE41772.1"/>
    </source>
</evidence>
<dbReference type="STRING" id="213588.SAMN02745204_00411"/>
<dbReference type="Pfam" id="PF16024">
    <property type="entry name" value="DUF4785_1st"/>
    <property type="match status" value="1"/>
</dbReference>
<evidence type="ECO:0000313" key="5">
    <source>
        <dbReference type="Proteomes" id="UP000242857"/>
    </source>
</evidence>
<dbReference type="SUPFAM" id="SSF51735">
    <property type="entry name" value="NAD(P)-binding Rossmann-fold domains"/>
    <property type="match status" value="1"/>
</dbReference>
<dbReference type="Pfam" id="PF20943">
    <property type="entry name" value="DUF4785_3rd"/>
    <property type="match status" value="1"/>
</dbReference>
<dbReference type="InterPro" id="IPR031979">
    <property type="entry name" value="DUF4785_N"/>
</dbReference>
<gene>
    <name evidence="4" type="ORF">SAMN02745204_00411</name>
</gene>
<dbReference type="InterPro" id="IPR048295">
    <property type="entry name" value="DUF4785_C"/>
</dbReference>
<evidence type="ECO:0008006" key="6">
    <source>
        <dbReference type="Google" id="ProtNLM"/>
    </source>
</evidence>
<protein>
    <recommendedName>
        <fullName evidence="6">DUF4785 domain-containing protein</fullName>
    </recommendedName>
</protein>
<evidence type="ECO:0000259" key="2">
    <source>
        <dbReference type="Pfam" id="PF16024"/>
    </source>
</evidence>
<evidence type="ECO:0000259" key="3">
    <source>
        <dbReference type="Pfam" id="PF20943"/>
    </source>
</evidence>
<reference evidence="5" key="1">
    <citation type="submission" date="2016-11" db="EMBL/GenBank/DDBJ databases">
        <authorList>
            <person name="Varghese N."/>
            <person name="Submissions S."/>
        </authorList>
    </citation>
    <scope>NUCLEOTIDE SEQUENCE [LARGE SCALE GENOMIC DNA]</scope>
    <source>
        <strain evidence="5">DSM 14834</strain>
    </source>
</reference>
<accession>A0A1M4TB77</accession>
<dbReference type="Gene3D" id="2.60.40.3870">
    <property type="entry name" value="Uncharacterised protein PF16024, DUF4785"/>
    <property type="match status" value="1"/>
</dbReference>
<feature type="domain" description="DUF4785" evidence="3">
    <location>
        <begin position="284"/>
        <end position="385"/>
    </location>
</feature>
<feature type="domain" description="DUF4785" evidence="2">
    <location>
        <begin position="49"/>
        <end position="183"/>
    </location>
</feature>
<evidence type="ECO:0000256" key="1">
    <source>
        <dbReference type="SAM" id="SignalP"/>
    </source>
</evidence>